<dbReference type="PROSITE" id="PS51296">
    <property type="entry name" value="RIESKE"/>
    <property type="match status" value="1"/>
</dbReference>
<keyword evidence="3" id="KW-0479">Metal-binding</keyword>
<name>A0A6P1SWZ7_9RHOB</name>
<dbReference type="GO" id="GO:0051537">
    <property type="term" value="F:2 iron, 2 sulfur cluster binding"/>
    <property type="evidence" value="ECO:0007669"/>
    <property type="project" value="UniProtKB-KW"/>
</dbReference>
<evidence type="ECO:0000256" key="4">
    <source>
        <dbReference type="ARBA" id="ARBA00023002"/>
    </source>
</evidence>
<dbReference type="SUPFAM" id="SSF50022">
    <property type="entry name" value="ISP domain"/>
    <property type="match status" value="1"/>
</dbReference>
<dbReference type="CDD" id="cd03469">
    <property type="entry name" value="Rieske_RO_Alpha_N"/>
    <property type="match status" value="1"/>
</dbReference>
<dbReference type="PANTHER" id="PTHR43756">
    <property type="entry name" value="CHOLINE MONOOXYGENASE, CHLOROPLASTIC"/>
    <property type="match status" value="1"/>
</dbReference>
<dbReference type="InterPro" id="IPR017941">
    <property type="entry name" value="Rieske_2Fe-2S"/>
</dbReference>
<evidence type="ECO:0000313" key="8">
    <source>
        <dbReference type="EMBL" id="QHQ34968.1"/>
    </source>
</evidence>
<dbReference type="Gene3D" id="3.90.380.10">
    <property type="entry name" value="Naphthalene 1,2-dioxygenase Alpha Subunit, Chain A, domain 1"/>
    <property type="match status" value="2"/>
</dbReference>
<dbReference type="GO" id="GO:0005506">
    <property type="term" value="F:iron ion binding"/>
    <property type="evidence" value="ECO:0007669"/>
    <property type="project" value="InterPro"/>
</dbReference>
<evidence type="ECO:0000256" key="6">
    <source>
        <dbReference type="ARBA" id="ARBA00023014"/>
    </source>
</evidence>
<dbReference type="InterPro" id="IPR036922">
    <property type="entry name" value="Rieske_2Fe-2S_sf"/>
</dbReference>
<dbReference type="InterPro" id="IPR001663">
    <property type="entry name" value="Rng_hydr_dOase-A"/>
</dbReference>
<keyword evidence="4" id="KW-0560">Oxidoreductase</keyword>
<evidence type="ECO:0000256" key="5">
    <source>
        <dbReference type="ARBA" id="ARBA00023004"/>
    </source>
</evidence>
<keyword evidence="6" id="KW-0411">Iron-sulfur</keyword>
<keyword evidence="5" id="KW-0408">Iron</keyword>
<dbReference type="Gene3D" id="2.102.10.10">
    <property type="entry name" value="Rieske [2Fe-2S] iron-sulphur domain"/>
    <property type="match status" value="1"/>
</dbReference>
<dbReference type="AlphaFoldDB" id="A0A6P1SWZ7"/>
<comment type="cofactor">
    <cofactor evidence="1">
        <name>Fe cation</name>
        <dbReference type="ChEBI" id="CHEBI:24875"/>
    </cofactor>
</comment>
<evidence type="ECO:0000259" key="7">
    <source>
        <dbReference type="PROSITE" id="PS51296"/>
    </source>
</evidence>
<dbReference type="PANTHER" id="PTHR43756:SF5">
    <property type="entry name" value="CHOLINE MONOOXYGENASE, CHLOROPLASTIC"/>
    <property type="match status" value="1"/>
</dbReference>
<evidence type="ECO:0000256" key="2">
    <source>
        <dbReference type="ARBA" id="ARBA00022714"/>
    </source>
</evidence>
<evidence type="ECO:0000256" key="3">
    <source>
        <dbReference type="ARBA" id="ARBA00022723"/>
    </source>
</evidence>
<keyword evidence="2" id="KW-0001">2Fe-2S</keyword>
<accession>A0A6P1SWZ7</accession>
<evidence type="ECO:0000313" key="9">
    <source>
        <dbReference type="Proteomes" id="UP000464495"/>
    </source>
</evidence>
<organism evidence="8 9">
    <name type="scientific">Algicella marina</name>
    <dbReference type="NCBI Taxonomy" id="2683284"/>
    <lineage>
        <taxon>Bacteria</taxon>
        <taxon>Pseudomonadati</taxon>
        <taxon>Pseudomonadota</taxon>
        <taxon>Alphaproteobacteria</taxon>
        <taxon>Rhodobacterales</taxon>
        <taxon>Paracoccaceae</taxon>
        <taxon>Algicella</taxon>
    </lineage>
</organism>
<dbReference type="EMBL" id="CP046620">
    <property type="protein sequence ID" value="QHQ34968.1"/>
    <property type="molecule type" value="Genomic_DNA"/>
</dbReference>
<dbReference type="KEGG" id="amaq:GO499_07035"/>
<gene>
    <name evidence="8" type="ORF">GO499_07035</name>
</gene>
<dbReference type="GO" id="GO:0016491">
    <property type="term" value="F:oxidoreductase activity"/>
    <property type="evidence" value="ECO:0007669"/>
    <property type="project" value="UniProtKB-KW"/>
</dbReference>
<keyword evidence="9" id="KW-1185">Reference proteome</keyword>
<dbReference type="SUPFAM" id="SSF55961">
    <property type="entry name" value="Bet v1-like"/>
    <property type="match status" value="1"/>
</dbReference>
<feature type="domain" description="Rieske" evidence="7">
    <location>
        <begin position="47"/>
        <end position="160"/>
    </location>
</feature>
<sequence>MYDQAQLIQELASVTRPVGEARGLPSHFYTSPAAFDFERERIFRDGWAAIGFGADVPEPGDARPVEFLGMPLLLLRDRTGTLRVFENVCRHRGMILVQAPGNFGGVIRCPYHSWCYSQDGRLRATPHVGGPGINTHPSIDPAQTGLIPVRMGVFLDTIFVNISGVAEPFEEFIAPLASRWTDFADRPLFAGRDSTFTLDVACNWKLAVENYCESYHLPWVHPGLNSYSKLEDHYNIEQPGHFSGQGTRVYNPRLSPTEAFPDFADLPEYWDSAAEYVALYPNILLGVHRDHVFAIRLDPKAPGHTLENVALYYTSRAAAESDEFADLRASNARLWKDVFVEDIFVVEGMQKGRGAPGFDGGRFSAVMDSPTHMFHSWAASRLG</sequence>
<proteinExistence type="predicted"/>
<dbReference type="Pfam" id="PF00355">
    <property type="entry name" value="Rieske"/>
    <property type="match status" value="1"/>
</dbReference>
<reference evidence="8 9" key="1">
    <citation type="submission" date="2019-12" db="EMBL/GenBank/DDBJ databases">
        <title>Complete genome sequence of Algicella marina strain 9Alg 56(T) isolated from the red alga Tichocarpus crinitus.</title>
        <authorList>
            <person name="Kim S.-G."/>
            <person name="Nedashkovskaya O.I."/>
        </authorList>
    </citation>
    <scope>NUCLEOTIDE SEQUENCE [LARGE SCALE GENOMIC DNA]</scope>
    <source>
        <strain evidence="8 9">9Alg 56</strain>
    </source>
</reference>
<dbReference type="InterPro" id="IPR015879">
    <property type="entry name" value="Ring_hydroxy_dOase_asu_C_dom"/>
</dbReference>
<protein>
    <submittedName>
        <fullName evidence="8">Rieske 2Fe-2S domain-containing protein</fullName>
    </submittedName>
</protein>
<dbReference type="RefSeq" id="WP_161861533.1">
    <property type="nucleotide sequence ID" value="NZ_CP046620.1"/>
</dbReference>
<dbReference type="Pfam" id="PF00848">
    <property type="entry name" value="Ring_hydroxyl_A"/>
    <property type="match status" value="1"/>
</dbReference>
<dbReference type="Proteomes" id="UP000464495">
    <property type="component" value="Chromosome"/>
</dbReference>
<dbReference type="CDD" id="cd00680">
    <property type="entry name" value="RHO_alpha_C"/>
    <property type="match status" value="1"/>
</dbReference>
<evidence type="ECO:0000256" key="1">
    <source>
        <dbReference type="ARBA" id="ARBA00001962"/>
    </source>
</evidence>
<dbReference type="PRINTS" id="PR00090">
    <property type="entry name" value="RNGDIOXGNASE"/>
</dbReference>